<dbReference type="Proteomes" id="UP001484239">
    <property type="component" value="Unassembled WGS sequence"/>
</dbReference>
<accession>A0ABU9E8F3</accession>
<comment type="caution">
    <text evidence="3">The sequence shown here is derived from an EMBL/GenBank/DDBJ whole genome shotgun (WGS) entry which is preliminary data.</text>
</comment>
<dbReference type="EMBL" id="JBBHLI010000004">
    <property type="protein sequence ID" value="MEK9501016.1"/>
    <property type="molecule type" value="Genomic_DNA"/>
</dbReference>
<comment type="similarity">
    <text evidence="1">Belongs to the transglycosylase Slt family.</text>
</comment>
<proteinExistence type="inferred from homology"/>
<dbReference type="InterPro" id="IPR008258">
    <property type="entry name" value="Transglycosylase_SLT_dom_1"/>
</dbReference>
<keyword evidence="4" id="KW-1185">Reference proteome</keyword>
<dbReference type="RefSeq" id="WP_405276990.1">
    <property type="nucleotide sequence ID" value="NZ_CP144380.1"/>
</dbReference>
<dbReference type="InterPro" id="IPR000189">
    <property type="entry name" value="Transglyc_AS"/>
</dbReference>
<dbReference type="InterPro" id="IPR023346">
    <property type="entry name" value="Lysozyme-like_dom_sf"/>
</dbReference>
<dbReference type="SUPFAM" id="SSF53955">
    <property type="entry name" value="Lysozyme-like"/>
    <property type="match status" value="1"/>
</dbReference>
<dbReference type="PANTHER" id="PTHR37423:SF2">
    <property type="entry name" value="MEMBRANE-BOUND LYTIC MUREIN TRANSGLYCOSYLASE C"/>
    <property type="match status" value="1"/>
</dbReference>
<reference evidence="3 4" key="1">
    <citation type="submission" date="2024-02" db="EMBL/GenBank/DDBJ databases">
        <title>A novel Gemmatimonadota bacterium.</title>
        <authorList>
            <person name="Du Z.-J."/>
            <person name="Ye Y.-Q."/>
        </authorList>
    </citation>
    <scope>NUCLEOTIDE SEQUENCE [LARGE SCALE GENOMIC DNA]</scope>
    <source>
        <strain evidence="3 4">DH-20</strain>
    </source>
</reference>
<dbReference type="PROSITE" id="PS00922">
    <property type="entry name" value="TRANSGLYCOSYLASE"/>
    <property type="match status" value="1"/>
</dbReference>
<dbReference type="Pfam" id="PF01464">
    <property type="entry name" value="SLT"/>
    <property type="match status" value="1"/>
</dbReference>
<organism evidence="3 4">
    <name type="scientific">Gaopeijia maritima</name>
    <dbReference type="NCBI Taxonomy" id="3119007"/>
    <lineage>
        <taxon>Bacteria</taxon>
        <taxon>Pseudomonadati</taxon>
        <taxon>Gemmatimonadota</taxon>
        <taxon>Longimicrobiia</taxon>
        <taxon>Gaopeijiales</taxon>
        <taxon>Gaopeijiaceae</taxon>
        <taxon>Gaopeijia</taxon>
    </lineage>
</organism>
<evidence type="ECO:0000313" key="3">
    <source>
        <dbReference type="EMBL" id="MEK9501016.1"/>
    </source>
</evidence>
<protein>
    <submittedName>
        <fullName evidence="3">Lytic transglycosylase domain-containing protein</fullName>
    </submittedName>
</protein>
<evidence type="ECO:0000313" key="4">
    <source>
        <dbReference type="Proteomes" id="UP001484239"/>
    </source>
</evidence>
<gene>
    <name evidence="3" type="ORF">WI372_08510</name>
</gene>
<dbReference type="CDD" id="cd16894">
    <property type="entry name" value="MltD-like"/>
    <property type="match status" value="1"/>
</dbReference>
<feature type="domain" description="Transglycosylase SLT" evidence="2">
    <location>
        <begin position="93"/>
        <end position="195"/>
    </location>
</feature>
<sequence length="315" mass="35253">MSHTGFRLGVGLTVVLGTLGADAPGLRDVDSDGSMRSLRELPRIDMPRMPLEVTERVEYWMERFATDERLTFEQFMSREGLYGDLIRDKLVQRGMPEELLYLAMIESGFSPSATSHVAAVGLWQFMGPTAQQYGLRVDEWVDERRDPIRATDAALEYLQWLHDRYDSWYLAAAAYNSGPGRVDRALRQRSDRSAEADADLYWDIVEHLPRETREHVPRMLAVTALARDAERYDFDIESAGPYDFDRVWVPGGTPLRAVARALDVPTRQLAELNPHLIRGATPPGGSFGLRVPVGGVSQVVASIGGGPWGGYRTDD</sequence>
<dbReference type="Gene3D" id="1.10.530.10">
    <property type="match status" value="1"/>
</dbReference>
<evidence type="ECO:0000256" key="1">
    <source>
        <dbReference type="ARBA" id="ARBA00007734"/>
    </source>
</evidence>
<evidence type="ECO:0000259" key="2">
    <source>
        <dbReference type="Pfam" id="PF01464"/>
    </source>
</evidence>
<name>A0ABU9E8F3_9BACT</name>
<dbReference type="PANTHER" id="PTHR37423">
    <property type="entry name" value="SOLUBLE LYTIC MUREIN TRANSGLYCOSYLASE-RELATED"/>
    <property type="match status" value="1"/>
</dbReference>